<feature type="compositionally biased region" description="Basic and acidic residues" evidence="8">
    <location>
        <begin position="36"/>
        <end position="46"/>
    </location>
</feature>
<evidence type="ECO:0000256" key="7">
    <source>
        <dbReference type="ARBA" id="ARBA00024340"/>
    </source>
</evidence>
<dbReference type="GO" id="GO:0048367">
    <property type="term" value="P:shoot system development"/>
    <property type="evidence" value="ECO:0007669"/>
    <property type="project" value="UniProtKB-ARBA"/>
</dbReference>
<comment type="caution">
    <text evidence="9">The sequence shown here is derived from an EMBL/GenBank/DDBJ whole genome shotgun (WGS) entry which is preliminary data.</text>
</comment>
<evidence type="ECO:0000256" key="4">
    <source>
        <dbReference type="ARBA" id="ARBA00022692"/>
    </source>
</evidence>
<dbReference type="GO" id="GO:0008285">
    <property type="term" value="P:negative regulation of cell population proliferation"/>
    <property type="evidence" value="ECO:0007669"/>
    <property type="project" value="InterPro"/>
</dbReference>
<keyword evidence="6" id="KW-0472">Membrane</keyword>
<evidence type="ECO:0000256" key="8">
    <source>
        <dbReference type="SAM" id="MobiDB-lite"/>
    </source>
</evidence>
<keyword evidence="3" id="KW-1003">Cell membrane</keyword>
<dbReference type="EMBL" id="NMUH01000098">
    <property type="protein sequence ID" value="MQL71436.1"/>
    <property type="molecule type" value="Genomic_DNA"/>
</dbReference>
<dbReference type="OrthoDB" id="1057178at2759"/>
<keyword evidence="5" id="KW-1133">Transmembrane helix</keyword>
<dbReference type="GO" id="GO:0005886">
    <property type="term" value="C:plasma membrane"/>
    <property type="evidence" value="ECO:0007669"/>
    <property type="project" value="UniProtKB-SubCell"/>
</dbReference>
<evidence type="ECO:0000256" key="2">
    <source>
        <dbReference type="ARBA" id="ARBA00022473"/>
    </source>
</evidence>
<comment type="subcellular location">
    <subcellularLocation>
        <location evidence="1">Cell membrane</location>
        <topology evidence="1">Single-pass membrane protein</topology>
    </subcellularLocation>
</comment>
<evidence type="ECO:0000256" key="5">
    <source>
        <dbReference type="ARBA" id="ARBA00022989"/>
    </source>
</evidence>
<evidence type="ECO:0000256" key="1">
    <source>
        <dbReference type="ARBA" id="ARBA00004162"/>
    </source>
</evidence>
<dbReference type="PANTHER" id="PTHR33102">
    <property type="entry name" value="DVL19-RELATED-RELATED"/>
    <property type="match status" value="1"/>
</dbReference>
<protein>
    <submittedName>
        <fullName evidence="9">Uncharacterized protein</fullName>
    </submittedName>
</protein>
<dbReference type="InterPro" id="IPR012552">
    <property type="entry name" value="DVL"/>
</dbReference>
<feature type="region of interest" description="Disordered" evidence="8">
    <location>
        <begin position="29"/>
        <end position="54"/>
    </location>
</feature>
<dbReference type="InterPro" id="IPR051525">
    <property type="entry name" value="DVL_RTFL_regulatory"/>
</dbReference>
<evidence type="ECO:0000313" key="9">
    <source>
        <dbReference type="EMBL" id="MQL71436.1"/>
    </source>
</evidence>
<keyword evidence="10" id="KW-1185">Reference proteome</keyword>
<keyword evidence="4" id="KW-0812">Transmembrane</keyword>
<sequence length="245" mass="27969">MVNRHVDAYICVEDFSVPFGDLFQNGSSNHPPHLSSWERKKGDQRGRYRGRHASPPPPFLLPVVRIHHRRRLPLLLHRAHHSSSEYRGIRRWVWRSRKGGGIFFPSRNSPLRRGFFGGPPEMGQCVSRREKDRKWWEDAGSPARERGTGCLALVREQRSRLYIIRKCVVMLLCWHKYGKSKNRGGCAIIRQRATSPVGGGGGWDPSLTDKCFSIRNAALRTAISRYTRKVGVERANFTVSVSSPS</sequence>
<accession>A0A843TML0</accession>
<gene>
    <name evidence="9" type="ORF">Taro_003743</name>
</gene>
<evidence type="ECO:0000256" key="6">
    <source>
        <dbReference type="ARBA" id="ARBA00023136"/>
    </source>
</evidence>
<dbReference type="Pfam" id="PF08137">
    <property type="entry name" value="DVL"/>
    <property type="match status" value="1"/>
</dbReference>
<evidence type="ECO:0000256" key="3">
    <source>
        <dbReference type="ARBA" id="ARBA00022475"/>
    </source>
</evidence>
<comment type="similarity">
    <text evidence="7">Belongs to the DVL/RTFL small polypeptides family.</text>
</comment>
<reference evidence="9" key="1">
    <citation type="submission" date="2017-07" db="EMBL/GenBank/DDBJ databases">
        <title>Taro Niue Genome Assembly and Annotation.</title>
        <authorList>
            <person name="Atibalentja N."/>
            <person name="Keating K."/>
            <person name="Fields C.J."/>
        </authorList>
    </citation>
    <scope>NUCLEOTIDE SEQUENCE</scope>
    <source>
        <strain evidence="9">Niue_2</strain>
        <tissue evidence="9">Leaf</tissue>
    </source>
</reference>
<dbReference type="Proteomes" id="UP000652761">
    <property type="component" value="Unassembled WGS sequence"/>
</dbReference>
<proteinExistence type="inferred from homology"/>
<dbReference type="AlphaFoldDB" id="A0A843TML0"/>
<name>A0A843TML0_COLES</name>
<organism evidence="9 10">
    <name type="scientific">Colocasia esculenta</name>
    <name type="common">Wild taro</name>
    <name type="synonym">Arum esculentum</name>
    <dbReference type="NCBI Taxonomy" id="4460"/>
    <lineage>
        <taxon>Eukaryota</taxon>
        <taxon>Viridiplantae</taxon>
        <taxon>Streptophyta</taxon>
        <taxon>Embryophyta</taxon>
        <taxon>Tracheophyta</taxon>
        <taxon>Spermatophyta</taxon>
        <taxon>Magnoliopsida</taxon>
        <taxon>Liliopsida</taxon>
        <taxon>Araceae</taxon>
        <taxon>Aroideae</taxon>
        <taxon>Colocasieae</taxon>
        <taxon>Colocasia</taxon>
    </lineage>
</organism>
<keyword evidence="2" id="KW-0217">Developmental protein</keyword>
<evidence type="ECO:0000313" key="10">
    <source>
        <dbReference type="Proteomes" id="UP000652761"/>
    </source>
</evidence>